<name>A0AAD6UBF8_9AGAR</name>
<keyword evidence="3" id="KW-1185">Reference proteome</keyword>
<dbReference type="EMBL" id="JARJCN010000018">
    <property type="protein sequence ID" value="KAJ7092500.1"/>
    <property type="molecule type" value="Genomic_DNA"/>
</dbReference>
<feature type="compositionally biased region" description="Basic and acidic residues" evidence="1">
    <location>
        <begin position="143"/>
        <end position="162"/>
    </location>
</feature>
<comment type="caution">
    <text evidence="2">The sequence shown here is derived from an EMBL/GenBank/DDBJ whole genome shotgun (WGS) entry which is preliminary data.</text>
</comment>
<proteinExistence type="predicted"/>
<sequence>MRRNARNGADLDITFEEEGTFAEAQLYSAEVWRPDLAAETRAAASTPAEEYKHWSPYETVAPLLGKRLETDHEVEDTAVRDEARLGRSHDRGQGRVKFRAEDSDQEATLGRVPVLDLGIEDSLRGRSTPLALLDVAIRGPARQHEGDIPHDDEGALPFHHDGSVLGPNDVPRVQASATGGEELRLLAELRPADKSAGTSPQCTTDVLHYPRALLPPQRMIPAP</sequence>
<feature type="region of interest" description="Disordered" evidence="1">
    <location>
        <begin position="143"/>
        <end position="174"/>
    </location>
</feature>
<gene>
    <name evidence="2" type="ORF">B0H15DRAFT_948043</name>
</gene>
<reference evidence="2" key="1">
    <citation type="submission" date="2023-03" db="EMBL/GenBank/DDBJ databases">
        <title>Massive genome expansion in bonnet fungi (Mycena s.s.) driven by repeated elements and novel gene families across ecological guilds.</title>
        <authorList>
            <consortium name="Lawrence Berkeley National Laboratory"/>
            <person name="Harder C.B."/>
            <person name="Miyauchi S."/>
            <person name="Viragh M."/>
            <person name="Kuo A."/>
            <person name="Thoen E."/>
            <person name="Andreopoulos B."/>
            <person name="Lu D."/>
            <person name="Skrede I."/>
            <person name="Drula E."/>
            <person name="Henrissat B."/>
            <person name="Morin E."/>
            <person name="Kohler A."/>
            <person name="Barry K."/>
            <person name="LaButti K."/>
            <person name="Morin E."/>
            <person name="Salamov A."/>
            <person name="Lipzen A."/>
            <person name="Mereny Z."/>
            <person name="Hegedus B."/>
            <person name="Baldrian P."/>
            <person name="Stursova M."/>
            <person name="Weitz H."/>
            <person name="Taylor A."/>
            <person name="Grigoriev I.V."/>
            <person name="Nagy L.G."/>
            <person name="Martin F."/>
            <person name="Kauserud H."/>
        </authorList>
    </citation>
    <scope>NUCLEOTIDE SEQUENCE</scope>
    <source>
        <strain evidence="2">CBHHK173m</strain>
    </source>
</reference>
<dbReference type="AlphaFoldDB" id="A0AAD6UBF8"/>
<evidence type="ECO:0000313" key="2">
    <source>
        <dbReference type="EMBL" id="KAJ7092500.1"/>
    </source>
</evidence>
<evidence type="ECO:0000313" key="3">
    <source>
        <dbReference type="Proteomes" id="UP001222325"/>
    </source>
</evidence>
<protein>
    <submittedName>
        <fullName evidence="2">Uncharacterized protein</fullName>
    </submittedName>
</protein>
<evidence type="ECO:0000256" key="1">
    <source>
        <dbReference type="SAM" id="MobiDB-lite"/>
    </source>
</evidence>
<organism evidence="2 3">
    <name type="scientific">Mycena belliarum</name>
    <dbReference type="NCBI Taxonomy" id="1033014"/>
    <lineage>
        <taxon>Eukaryota</taxon>
        <taxon>Fungi</taxon>
        <taxon>Dikarya</taxon>
        <taxon>Basidiomycota</taxon>
        <taxon>Agaricomycotina</taxon>
        <taxon>Agaricomycetes</taxon>
        <taxon>Agaricomycetidae</taxon>
        <taxon>Agaricales</taxon>
        <taxon>Marasmiineae</taxon>
        <taxon>Mycenaceae</taxon>
        <taxon>Mycena</taxon>
    </lineage>
</organism>
<dbReference type="Proteomes" id="UP001222325">
    <property type="component" value="Unassembled WGS sequence"/>
</dbReference>
<accession>A0AAD6UBF8</accession>